<keyword evidence="7 11" id="KW-0067">ATP-binding</keyword>
<evidence type="ECO:0000256" key="8">
    <source>
        <dbReference type="ARBA" id="ARBA00022967"/>
    </source>
</evidence>
<evidence type="ECO:0000256" key="6">
    <source>
        <dbReference type="ARBA" id="ARBA00022741"/>
    </source>
</evidence>
<evidence type="ECO:0000256" key="9">
    <source>
        <dbReference type="ARBA" id="ARBA00023136"/>
    </source>
</evidence>
<accession>A0ABU0D0C9</accession>
<dbReference type="GO" id="GO:0005524">
    <property type="term" value="F:ATP binding"/>
    <property type="evidence" value="ECO:0007669"/>
    <property type="project" value="UniProtKB-KW"/>
</dbReference>
<dbReference type="Pfam" id="PF08352">
    <property type="entry name" value="oligo_HPY"/>
    <property type="match status" value="1"/>
</dbReference>
<dbReference type="RefSeq" id="WP_307415007.1">
    <property type="nucleotide sequence ID" value="NZ_JALIRM010000001.1"/>
</dbReference>
<keyword evidence="6" id="KW-0547">Nucleotide-binding</keyword>
<dbReference type="SUPFAM" id="SSF52540">
    <property type="entry name" value="P-loop containing nucleoside triphosphate hydrolases"/>
    <property type="match status" value="1"/>
</dbReference>
<keyword evidence="8" id="KW-1278">Translocase</keyword>
<protein>
    <submittedName>
        <fullName evidence="11">Peptide/nickel transport system ATP-binding protein</fullName>
    </submittedName>
</protein>
<reference evidence="11 12" key="1">
    <citation type="submission" date="2023-07" db="EMBL/GenBank/DDBJ databases">
        <title>Genomic Encyclopedia of Type Strains, Phase IV (KMG-IV): sequencing the most valuable type-strain genomes for metagenomic binning, comparative biology and taxonomic classification.</title>
        <authorList>
            <person name="Goeker M."/>
        </authorList>
    </citation>
    <scope>NUCLEOTIDE SEQUENCE [LARGE SCALE GENOMIC DNA]</scope>
    <source>
        <strain evidence="11 12">DSM 27848</strain>
    </source>
</reference>
<comment type="similarity">
    <text evidence="2">Belongs to the ABC transporter superfamily.</text>
</comment>
<dbReference type="InterPro" id="IPR003439">
    <property type="entry name" value="ABC_transporter-like_ATP-bd"/>
</dbReference>
<dbReference type="InterPro" id="IPR017871">
    <property type="entry name" value="ABC_transporter-like_CS"/>
</dbReference>
<proteinExistence type="inferred from homology"/>
<organism evidence="11 12">
    <name type="scientific">Lederbergia wuyishanensis</name>
    <dbReference type="NCBI Taxonomy" id="1347903"/>
    <lineage>
        <taxon>Bacteria</taxon>
        <taxon>Bacillati</taxon>
        <taxon>Bacillota</taxon>
        <taxon>Bacilli</taxon>
        <taxon>Bacillales</taxon>
        <taxon>Bacillaceae</taxon>
        <taxon>Lederbergia</taxon>
    </lineage>
</organism>
<evidence type="ECO:0000256" key="5">
    <source>
        <dbReference type="ARBA" id="ARBA00022519"/>
    </source>
</evidence>
<keyword evidence="5" id="KW-0997">Cell inner membrane</keyword>
<keyword evidence="4" id="KW-1003">Cell membrane</keyword>
<evidence type="ECO:0000256" key="4">
    <source>
        <dbReference type="ARBA" id="ARBA00022475"/>
    </source>
</evidence>
<dbReference type="SMART" id="SM00382">
    <property type="entry name" value="AAA"/>
    <property type="match status" value="1"/>
</dbReference>
<evidence type="ECO:0000313" key="12">
    <source>
        <dbReference type="Proteomes" id="UP001232343"/>
    </source>
</evidence>
<dbReference type="InterPro" id="IPR027417">
    <property type="entry name" value="P-loop_NTPase"/>
</dbReference>
<comment type="caution">
    <text evidence="11">The sequence shown here is derived from an EMBL/GenBank/DDBJ whole genome shotgun (WGS) entry which is preliminary data.</text>
</comment>
<dbReference type="PANTHER" id="PTHR43297">
    <property type="entry name" value="OLIGOPEPTIDE TRANSPORT ATP-BINDING PROTEIN APPD"/>
    <property type="match status" value="1"/>
</dbReference>
<dbReference type="EMBL" id="JAUSUO010000001">
    <property type="protein sequence ID" value="MDQ0341848.1"/>
    <property type="molecule type" value="Genomic_DNA"/>
</dbReference>
<evidence type="ECO:0000259" key="10">
    <source>
        <dbReference type="PROSITE" id="PS50893"/>
    </source>
</evidence>
<feature type="domain" description="ABC transporter" evidence="10">
    <location>
        <begin position="23"/>
        <end position="279"/>
    </location>
</feature>
<evidence type="ECO:0000256" key="7">
    <source>
        <dbReference type="ARBA" id="ARBA00022840"/>
    </source>
</evidence>
<evidence type="ECO:0000256" key="1">
    <source>
        <dbReference type="ARBA" id="ARBA00004202"/>
    </source>
</evidence>
<evidence type="ECO:0000256" key="3">
    <source>
        <dbReference type="ARBA" id="ARBA00022448"/>
    </source>
</evidence>
<dbReference type="Gene3D" id="3.40.50.300">
    <property type="entry name" value="P-loop containing nucleotide triphosphate hydrolases"/>
    <property type="match status" value="1"/>
</dbReference>
<dbReference type="InterPro" id="IPR013563">
    <property type="entry name" value="Oligopep_ABC_C"/>
</dbReference>
<keyword evidence="3" id="KW-0813">Transport</keyword>
<sequence length="348" mass="38365">METIEAKDQNIDTNIENNDEIILETKDLKVHFKLDEGLLEAVNGVDIRIKKKKTLGIVGESGSGKSVTAKAIMQIVESPGQVGGEIKFRRSDNTVVDIGKLHPKGDEVRNIRGGEISMIFQEPMKAFSPIHTIGNQLIEGIMLHVTKDEKEARKIAIDTLRSVGMSNPEQRIDQYPHELSGGMRQRAMIAMALCCNPSILIADEPTTALDVTVQAQVLDLINNLKDKVGSAVIFITHDLGVIAEMSDDVAVMYLGKVVEYTDVDTLFFGAVHPYTQGLLRSIPTISLKNQRLESIEGTVPIPMNLPKGCGFYSRCKFAKDGVCNVDDIPLVKVKENHFVRCVLAEEQL</sequence>
<dbReference type="InterPro" id="IPR050388">
    <property type="entry name" value="ABC_Ni/Peptide_Import"/>
</dbReference>
<name>A0ABU0D0C9_9BACI</name>
<comment type="subcellular location">
    <subcellularLocation>
        <location evidence="1">Cell membrane</location>
        <topology evidence="1">Peripheral membrane protein</topology>
    </subcellularLocation>
</comment>
<dbReference type="InterPro" id="IPR003593">
    <property type="entry name" value="AAA+_ATPase"/>
</dbReference>
<dbReference type="PANTHER" id="PTHR43297:SF14">
    <property type="entry name" value="ATPASE AAA-TYPE CORE DOMAIN-CONTAINING PROTEIN"/>
    <property type="match status" value="1"/>
</dbReference>
<evidence type="ECO:0000256" key="2">
    <source>
        <dbReference type="ARBA" id="ARBA00005417"/>
    </source>
</evidence>
<dbReference type="Pfam" id="PF00005">
    <property type="entry name" value="ABC_tran"/>
    <property type="match status" value="1"/>
</dbReference>
<evidence type="ECO:0000313" key="11">
    <source>
        <dbReference type="EMBL" id="MDQ0341848.1"/>
    </source>
</evidence>
<dbReference type="PROSITE" id="PS50893">
    <property type="entry name" value="ABC_TRANSPORTER_2"/>
    <property type="match status" value="1"/>
</dbReference>
<keyword evidence="12" id="KW-1185">Reference proteome</keyword>
<dbReference type="CDD" id="cd03257">
    <property type="entry name" value="ABC_NikE_OppD_transporters"/>
    <property type="match status" value="1"/>
</dbReference>
<dbReference type="NCBIfam" id="TIGR01727">
    <property type="entry name" value="oligo_HPY"/>
    <property type="match status" value="1"/>
</dbReference>
<gene>
    <name evidence="11" type="ORF">J2S14_000641</name>
</gene>
<keyword evidence="9" id="KW-0472">Membrane</keyword>
<dbReference type="PROSITE" id="PS00211">
    <property type="entry name" value="ABC_TRANSPORTER_1"/>
    <property type="match status" value="1"/>
</dbReference>
<dbReference type="Proteomes" id="UP001232343">
    <property type="component" value="Unassembled WGS sequence"/>
</dbReference>